<comment type="caution">
    <text evidence="18">The sequence shown here is derived from an EMBL/GenBank/DDBJ whole genome shotgun (WGS) entry which is preliminary data.</text>
</comment>
<dbReference type="Proteomes" id="UP000335636">
    <property type="component" value="Unassembled WGS sequence"/>
</dbReference>
<keyword evidence="13" id="KW-0472">Membrane</keyword>
<dbReference type="PANTHER" id="PTHR13475">
    <property type="entry name" value="NEUGRIN"/>
    <property type="match status" value="1"/>
</dbReference>
<evidence type="ECO:0000256" key="16">
    <source>
        <dbReference type="ARBA" id="ARBA00029657"/>
    </source>
</evidence>
<reference evidence="18" key="1">
    <citation type="submission" date="2019-04" db="EMBL/GenBank/DDBJ databases">
        <authorList>
            <person name="Alioto T."/>
            <person name="Alioto T."/>
        </authorList>
    </citation>
    <scope>NUCLEOTIDE SEQUENCE [LARGE SCALE GENOMIC DNA]</scope>
</reference>
<evidence type="ECO:0000256" key="6">
    <source>
        <dbReference type="ARBA" id="ARBA00011308"/>
    </source>
</evidence>
<accession>A0A5E4BKD5</accession>
<keyword evidence="14" id="KW-0325">Glycoprotein</keyword>
<dbReference type="InterPro" id="IPR010487">
    <property type="entry name" value="NGRN/Rrg9"/>
</dbReference>
<evidence type="ECO:0000256" key="2">
    <source>
        <dbReference type="ARBA" id="ARBA00004123"/>
    </source>
</evidence>
<evidence type="ECO:0000256" key="15">
    <source>
        <dbReference type="ARBA" id="ARBA00023242"/>
    </source>
</evidence>
<keyword evidence="11" id="KW-0221">Differentiation</keyword>
<evidence type="ECO:0000256" key="17">
    <source>
        <dbReference type="SAM" id="SignalP"/>
    </source>
</evidence>
<dbReference type="GO" id="GO:0005634">
    <property type="term" value="C:nucleus"/>
    <property type="evidence" value="ECO:0007669"/>
    <property type="project" value="UniProtKB-SubCell"/>
</dbReference>
<comment type="subunit">
    <text evidence="6">Forms a regulatory protein-RNA complex, consisting of RCC1L, NGRN, RPUSD3, RPUSD4, TRUB2, FASTKD2 and 16S mt-rRNA. Interacts with 16S mt-rRNA; this interaction is direct.</text>
</comment>
<dbReference type="GO" id="GO:0031966">
    <property type="term" value="C:mitochondrial membrane"/>
    <property type="evidence" value="ECO:0007669"/>
    <property type="project" value="UniProtKB-SubCell"/>
</dbReference>
<comment type="similarity">
    <text evidence="5">Belongs to the neugrin family.</text>
</comment>
<evidence type="ECO:0000256" key="1">
    <source>
        <dbReference type="ARBA" id="ARBA00003783"/>
    </source>
</evidence>
<evidence type="ECO:0000256" key="8">
    <source>
        <dbReference type="ARBA" id="ARBA00022473"/>
    </source>
</evidence>
<evidence type="ECO:0000313" key="18">
    <source>
        <dbReference type="EMBL" id="VTJ69399.1"/>
    </source>
</evidence>
<evidence type="ECO:0000256" key="9">
    <source>
        <dbReference type="ARBA" id="ARBA00022525"/>
    </source>
</evidence>
<proteinExistence type="inferred from homology"/>
<evidence type="ECO:0000256" key="12">
    <source>
        <dbReference type="ARBA" id="ARBA00023128"/>
    </source>
</evidence>
<evidence type="ECO:0000256" key="11">
    <source>
        <dbReference type="ARBA" id="ARBA00022782"/>
    </source>
</evidence>
<keyword evidence="9" id="KW-0964">Secreted</keyword>
<keyword evidence="19" id="KW-1185">Reference proteome</keyword>
<dbReference type="PANTHER" id="PTHR13475:SF4">
    <property type="entry name" value="NEUGRIN"/>
    <property type="match status" value="1"/>
</dbReference>
<comment type="subcellular location">
    <subcellularLocation>
        <location evidence="3">Mitochondrion membrane</location>
    </subcellularLocation>
    <subcellularLocation>
        <location evidence="2">Nucleus</location>
    </subcellularLocation>
    <subcellularLocation>
        <location evidence="4">Secreted</location>
    </subcellularLocation>
</comment>
<comment type="function">
    <text evidence="1">Plays an essential role in mitochondrial ribosome biogenesis. As a component of a functional protein-RNA module, consisting of RCC1L, NGRN, RPUSD3, RPUSD4, TRUB2, FASTKD2 and 16S mitochondrial ribosomal RNA (16S mt-rRNA), controls 16S mt-rRNA abundance and is required for intra-mitochondrial translation of core subunits of the oxidative phosphorylation system.</text>
</comment>
<dbReference type="AlphaFoldDB" id="A0A5E4BKD5"/>
<evidence type="ECO:0000256" key="3">
    <source>
        <dbReference type="ARBA" id="ARBA00004325"/>
    </source>
</evidence>
<evidence type="ECO:0000256" key="4">
    <source>
        <dbReference type="ARBA" id="ARBA00004613"/>
    </source>
</evidence>
<dbReference type="GO" id="GO:0030154">
    <property type="term" value="P:cell differentiation"/>
    <property type="evidence" value="ECO:0007669"/>
    <property type="project" value="UniProtKB-KW"/>
</dbReference>
<dbReference type="GO" id="GO:0005576">
    <property type="term" value="C:extracellular region"/>
    <property type="evidence" value="ECO:0007669"/>
    <property type="project" value="UniProtKB-SubCell"/>
</dbReference>
<feature type="signal peptide" evidence="17">
    <location>
        <begin position="1"/>
        <end position="25"/>
    </location>
</feature>
<dbReference type="EMBL" id="CABDUW010000460">
    <property type="protein sequence ID" value="VTJ69399.1"/>
    <property type="molecule type" value="Genomic_DNA"/>
</dbReference>
<gene>
    <name evidence="18" type="ORF">MONAX_5E005957</name>
</gene>
<feature type="chain" id="PRO_5023026319" description="Neugrin" evidence="17">
    <location>
        <begin position="26"/>
        <end position="300"/>
    </location>
</feature>
<evidence type="ECO:0000256" key="13">
    <source>
        <dbReference type="ARBA" id="ARBA00023136"/>
    </source>
</evidence>
<protein>
    <recommendedName>
        <fullName evidence="7">Neugrin</fullName>
    </recommendedName>
    <alternativeName>
        <fullName evidence="16">Neurite outgrowth-associated protein</fullName>
    </alternativeName>
</protein>
<evidence type="ECO:0000313" key="19">
    <source>
        <dbReference type="Proteomes" id="UP000335636"/>
    </source>
</evidence>
<sequence length="300" mass="33968">MRLVYFATAVTLSLLLGSRVHTAVARYGFATRGLAGSGPMGHEPDPDSDWEPEERELQEVESTLKRQKKAIRFQKIRRQMEAPGAPPRTLTWEAMEQIWYLHKEFAESWSVPRLAEGFDVSTDVIRRVLKSKFLPTLEQKLKQDQKVLKKAEFAHSLRQLQGSRDTVKPLAAGHSVSNSFLMPGDEASSEGQLHSTALTVIESKTHSTNALRQKGRNKGIQGLKKESFEPITAALGHQRELQKYSNDCVGTRRTDSNGLPSDEKLEMLKTGELRNQNFSSKVVQRGREFFDRNGNFLYRI</sequence>
<keyword evidence="8" id="KW-0217">Developmental protein</keyword>
<evidence type="ECO:0000256" key="10">
    <source>
        <dbReference type="ARBA" id="ARBA00022729"/>
    </source>
</evidence>
<keyword evidence="12" id="KW-0496">Mitochondrion</keyword>
<keyword evidence="15" id="KW-0539">Nucleus</keyword>
<organism evidence="18 19">
    <name type="scientific">Marmota monax</name>
    <name type="common">Woodchuck</name>
    <dbReference type="NCBI Taxonomy" id="9995"/>
    <lineage>
        <taxon>Eukaryota</taxon>
        <taxon>Metazoa</taxon>
        <taxon>Chordata</taxon>
        <taxon>Craniata</taxon>
        <taxon>Vertebrata</taxon>
        <taxon>Euteleostomi</taxon>
        <taxon>Mammalia</taxon>
        <taxon>Eutheria</taxon>
        <taxon>Euarchontoglires</taxon>
        <taxon>Glires</taxon>
        <taxon>Rodentia</taxon>
        <taxon>Sciuromorpha</taxon>
        <taxon>Sciuridae</taxon>
        <taxon>Xerinae</taxon>
        <taxon>Marmotini</taxon>
        <taxon>Marmota</taxon>
    </lineage>
</organism>
<keyword evidence="10 17" id="KW-0732">Signal</keyword>
<dbReference type="Pfam" id="PF06413">
    <property type="entry name" value="Neugrin"/>
    <property type="match status" value="1"/>
</dbReference>
<evidence type="ECO:0000256" key="14">
    <source>
        <dbReference type="ARBA" id="ARBA00023180"/>
    </source>
</evidence>
<evidence type="ECO:0000256" key="5">
    <source>
        <dbReference type="ARBA" id="ARBA00008082"/>
    </source>
</evidence>
<name>A0A5E4BKD5_MARMO</name>
<evidence type="ECO:0000256" key="7">
    <source>
        <dbReference type="ARBA" id="ARBA00016593"/>
    </source>
</evidence>